<comment type="caution">
    <text evidence="2">The sequence shown here is derived from an EMBL/GenBank/DDBJ whole genome shotgun (WGS) entry which is preliminary data.</text>
</comment>
<organism evidence="2 3">
    <name type="scientific">Staphylococcus hyicus</name>
    <dbReference type="NCBI Taxonomy" id="1284"/>
    <lineage>
        <taxon>Bacteria</taxon>
        <taxon>Bacillati</taxon>
        <taxon>Bacillota</taxon>
        <taxon>Bacilli</taxon>
        <taxon>Bacillales</taxon>
        <taxon>Staphylococcaceae</taxon>
        <taxon>Staphylococcus</taxon>
    </lineage>
</organism>
<dbReference type="GO" id="GO:0016747">
    <property type="term" value="F:acyltransferase activity, transferring groups other than amino-acyl groups"/>
    <property type="evidence" value="ECO:0007669"/>
    <property type="project" value="InterPro"/>
</dbReference>
<dbReference type="SUPFAM" id="SSF55729">
    <property type="entry name" value="Acyl-CoA N-acyltransferases (Nat)"/>
    <property type="match status" value="1"/>
</dbReference>
<evidence type="ECO:0000313" key="2">
    <source>
        <dbReference type="EMBL" id="RIO46003.1"/>
    </source>
</evidence>
<name>A0A0A8HTG4_STAHY</name>
<dbReference type="EMBL" id="QXVO01000014">
    <property type="protein sequence ID" value="RIO46003.1"/>
    <property type="molecule type" value="Genomic_DNA"/>
</dbReference>
<reference evidence="2 3" key="1">
    <citation type="journal article" date="2016" name="Front. Microbiol.">
        <title>Comprehensive Phylogenetic Analysis of Bovine Non-aureus Staphylococci Species Based on Whole-Genome Sequencing.</title>
        <authorList>
            <person name="Naushad S."/>
            <person name="Barkema H.W."/>
            <person name="Luby C."/>
            <person name="Condas L.A."/>
            <person name="Nobrega D.B."/>
            <person name="Carson D.A."/>
            <person name="De Buck J."/>
        </authorList>
    </citation>
    <scope>NUCLEOTIDE SEQUENCE [LARGE SCALE GENOMIC DNA]</scope>
    <source>
        <strain evidence="2 3">SNUC 5959</strain>
    </source>
</reference>
<evidence type="ECO:0000259" key="1">
    <source>
        <dbReference type="PROSITE" id="PS51186"/>
    </source>
</evidence>
<proteinExistence type="predicted"/>
<dbReference type="InterPro" id="IPR016181">
    <property type="entry name" value="Acyl_CoA_acyltransferase"/>
</dbReference>
<dbReference type="InterPro" id="IPR000182">
    <property type="entry name" value="GNAT_dom"/>
</dbReference>
<dbReference type="RefSeq" id="WP_039645782.1">
    <property type="nucleotide sequence ID" value="NZ_CP008747.1"/>
</dbReference>
<gene>
    <name evidence="2" type="ORF">BUZ57_05930</name>
</gene>
<dbReference type="PROSITE" id="PS51186">
    <property type="entry name" value="GNAT"/>
    <property type="match status" value="1"/>
</dbReference>
<sequence>MIRRATFDDIDTIVNLTEDAKILMEKDENPQWDHRYPLKTHFETDIKTNNMFVVDEEDVIKGFIVIDQKVPDWYENINWPIDISNTYVIHRLVASTKYKGVAQQLFDFAFDIANSHSVHVLLTDTFSLNVRAQRLFEKNGFIKTGEMTSNEFPFDKGKPFFAYYKNLNE</sequence>
<dbReference type="AlphaFoldDB" id="A0A0A8HTG4"/>
<evidence type="ECO:0000313" key="3">
    <source>
        <dbReference type="Proteomes" id="UP000285625"/>
    </source>
</evidence>
<dbReference type="Proteomes" id="UP000285625">
    <property type="component" value="Unassembled WGS sequence"/>
</dbReference>
<feature type="domain" description="N-acetyltransferase" evidence="1">
    <location>
        <begin position="1"/>
        <end position="168"/>
    </location>
</feature>
<dbReference type="HOGENOM" id="CLU_013985_13_2_9"/>
<dbReference type="GeneID" id="41073265"/>
<dbReference type="Gene3D" id="3.40.630.30">
    <property type="match status" value="1"/>
</dbReference>
<dbReference type="STRING" id="1284.SHYC_07390"/>
<protein>
    <submittedName>
        <fullName evidence="2">GNAT family N-acetyltransferase</fullName>
    </submittedName>
</protein>
<dbReference type="Pfam" id="PF00583">
    <property type="entry name" value="Acetyltransf_1"/>
    <property type="match status" value="1"/>
</dbReference>
<dbReference type="KEGG" id="shu:SHYC_07390"/>
<accession>A0A0A8HTG4</accession>
<keyword evidence="2" id="KW-0808">Transferase</keyword>